<protein>
    <submittedName>
        <fullName evidence="2">Uncharacterized protein</fullName>
    </submittedName>
</protein>
<dbReference type="EMBL" id="AMEP01000047">
    <property type="protein sequence ID" value="EKY02673.1"/>
    <property type="molecule type" value="Genomic_DNA"/>
</dbReference>
<feature type="transmembrane region" description="Helical" evidence="1">
    <location>
        <begin position="7"/>
        <end position="25"/>
    </location>
</feature>
<evidence type="ECO:0000313" key="2">
    <source>
        <dbReference type="EMBL" id="EKY02673.1"/>
    </source>
</evidence>
<dbReference type="AlphaFoldDB" id="L1NH13"/>
<keyword evidence="1" id="KW-1133">Transmembrane helix</keyword>
<dbReference type="STRING" id="1127699.HMPREF9151_00719"/>
<dbReference type="PATRIC" id="fig|1127699.3.peg.665"/>
<evidence type="ECO:0000256" key="1">
    <source>
        <dbReference type="SAM" id="Phobius"/>
    </source>
</evidence>
<dbReference type="Proteomes" id="UP000010433">
    <property type="component" value="Unassembled WGS sequence"/>
</dbReference>
<name>L1NH13_9BACT</name>
<dbReference type="HOGENOM" id="CLU_905727_0_0_10"/>
<organism evidence="2 3">
    <name type="scientific">Hoylesella saccharolytica F0055</name>
    <dbReference type="NCBI Taxonomy" id="1127699"/>
    <lineage>
        <taxon>Bacteria</taxon>
        <taxon>Pseudomonadati</taxon>
        <taxon>Bacteroidota</taxon>
        <taxon>Bacteroidia</taxon>
        <taxon>Bacteroidales</taxon>
        <taxon>Prevotellaceae</taxon>
        <taxon>Hoylesella</taxon>
    </lineage>
</organism>
<accession>L1NH13</accession>
<keyword evidence="1" id="KW-0812">Transmembrane</keyword>
<comment type="caution">
    <text evidence="2">The sequence shown here is derived from an EMBL/GenBank/DDBJ whole genome shotgun (WGS) entry which is preliminary data.</text>
</comment>
<reference evidence="2 3" key="1">
    <citation type="submission" date="2012-05" db="EMBL/GenBank/DDBJ databases">
        <authorList>
            <person name="Weinstock G."/>
            <person name="Sodergren E."/>
            <person name="Lobos E.A."/>
            <person name="Fulton L."/>
            <person name="Fulton R."/>
            <person name="Courtney L."/>
            <person name="Fronick C."/>
            <person name="O'Laughlin M."/>
            <person name="Godfrey J."/>
            <person name="Wilson R.M."/>
            <person name="Miner T."/>
            <person name="Farmer C."/>
            <person name="Delehaunty K."/>
            <person name="Cordes M."/>
            <person name="Minx P."/>
            <person name="Tomlinson C."/>
            <person name="Chen J."/>
            <person name="Wollam A."/>
            <person name="Pepin K.H."/>
            <person name="Bhonagiri V."/>
            <person name="Zhang X."/>
            <person name="Suruliraj S."/>
            <person name="Warren W."/>
            <person name="Mitreva M."/>
            <person name="Mardis E.R."/>
            <person name="Wilson R.K."/>
        </authorList>
    </citation>
    <scope>NUCLEOTIDE SEQUENCE [LARGE SCALE GENOMIC DNA]</scope>
    <source>
        <strain evidence="2 3">F0055</strain>
    </source>
</reference>
<evidence type="ECO:0000313" key="3">
    <source>
        <dbReference type="Proteomes" id="UP000010433"/>
    </source>
</evidence>
<dbReference type="RefSeq" id="WP_009161885.1">
    <property type="nucleotide sequence ID" value="NZ_KB290974.1"/>
</dbReference>
<sequence length="307" mass="34549">MKKTTTIIICYFIFTLFFVSGVFNFTPTLTEVYMEDPDKAMFLDQLTEHKLQPVNTIKAVGNDSLVENVYFIVEVDVSFVKDKSECSIAYPEQLISVEQQGNTLMYRFSDELISCSDKLIEWKHGPDGNIKESDIQKDSTIEYSIQHLNGEKEIVKETCVGYQKKIRIKIKMLETPTLSVQQLPKHQLLLNVDALSKLTYQSSGDLGLADGSRIDTLQVVGYPNLSINNARIKLFTLNCKGLYNTDVANTVSISTDEQAQVNTLLISGKGEVQGLDESKFKHIVITPQRGKELAVNIDPIKQKLVIK</sequence>
<keyword evidence="1" id="KW-0472">Membrane</keyword>
<keyword evidence="3" id="KW-1185">Reference proteome</keyword>
<gene>
    <name evidence="2" type="ORF">HMPREF9151_00719</name>
</gene>
<proteinExistence type="predicted"/>